<dbReference type="EMBL" id="AGDV01000021">
    <property type="protein sequence ID" value="EMB30723.1"/>
    <property type="molecule type" value="Genomic_DNA"/>
</dbReference>
<dbReference type="PATRIC" id="fig|999432.5.peg.2503"/>
<evidence type="ECO:0000256" key="2">
    <source>
        <dbReference type="ARBA" id="ARBA00022723"/>
    </source>
</evidence>
<protein>
    <recommendedName>
        <fullName evidence="7">Deoxyuridine 5'-triphosphate nucleotidohydrolase</fullName>
        <shortName evidence="7">dUTPase</shortName>
        <ecNumber evidence="7">3.6.1.23</ecNumber>
    </recommendedName>
    <alternativeName>
        <fullName evidence="7">dUTP pyrophosphatase</fullName>
    </alternativeName>
</protein>
<evidence type="ECO:0000256" key="3">
    <source>
        <dbReference type="ARBA" id="ARBA00022801"/>
    </source>
</evidence>
<sequence>MEVFTKLKEGALLPEYKTSGSAGADLRALIEEPIILKPMQRCLIPTGLSVELPKGIELQVRPRSGLALKHGITVLNTPGTVDSDYRGELAVLLINLGNEDFKIENGDRIAQAVIAQAIQADFVQKDELSNTERGAGGYGSTGIA</sequence>
<organism evidence="9">
    <name type="scientific">Treponema denticola H-22</name>
    <dbReference type="NCBI Taxonomy" id="999432"/>
    <lineage>
        <taxon>Bacteria</taxon>
        <taxon>Pseudomonadati</taxon>
        <taxon>Spirochaetota</taxon>
        <taxon>Spirochaetia</taxon>
        <taxon>Spirochaetales</taxon>
        <taxon>Treponemataceae</taxon>
        <taxon>Treponema</taxon>
    </lineage>
</organism>
<evidence type="ECO:0000256" key="7">
    <source>
        <dbReference type="HAMAP-Rule" id="MF_00116"/>
    </source>
</evidence>
<comment type="catalytic activity">
    <reaction evidence="6 7">
        <text>dUTP + H2O = dUMP + diphosphate + H(+)</text>
        <dbReference type="Rhea" id="RHEA:10248"/>
        <dbReference type="ChEBI" id="CHEBI:15377"/>
        <dbReference type="ChEBI" id="CHEBI:15378"/>
        <dbReference type="ChEBI" id="CHEBI:33019"/>
        <dbReference type="ChEBI" id="CHEBI:61555"/>
        <dbReference type="ChEBI" id="CHEBI:246422"/>
        <dbReference type="EC" id="3.6.1.23"/>
    </reaction>
</comment>
<proteinExistence type="inferred from homology"/>
<evidence type="ECO:0000259" key="8">
    <source>
        <dbReference type="Pfam" id="PF00692"/>
    </source>
</evidence>
<dbReference type="Gene3D" id="2.70.40.10">
    <property type="match status" value="1"/>
</dbReference>
<dbReference type="PANTHER" id="PTHR11241:SF0">
    <property type="entry name" value="DEOXYURIDINE 5'-TRIPHOSPHATE NUCLEOTIDOHYDROLASE"/>
    <property type="match status" value="1"/>
</dbReference>
<comment type="cofactor">
    <cofactor evidence="7">
        <name>Mg(2+)</name>
        <dbReference type="ChEBI" id="CHEBI:18420"/>
    </cofactor>
</comment>
<dbReference type="HAMAP" id="MF_00116">
    <property type="entry name" value="dUTPase_bact"/>
    <property type="match status" value="1"/>
</dbReference>
<evidence type="ECO:0000256" key="6">
    <source>
        <dbReference type="ARBA" id="ARBA00047686"/>
    </source>
</evidence>
<dbReference type="HOGENOM" id="CLU_068508_1_2_12"/>
<dbReference type="PANTHER" id="PTHR11241">
    <property type="entry name" value="DEOXYURIDINE 5'-TRIPHOSPHATE NUCLEOTIDOHYDROLASE"/>
    <property type="match status" value="1"/>
</dbReference>
<gene>
    <name evidence="7" type="primary">dut</name>
    <name evidence="9" type="ORF">HMPREF9726_02408</name>
</gene>
<dbReference type="GO" id="GO:0046081">
    <property type="term" value="P:dUTP catabolic process"/>
    <property type="evidence" value="ECO:0007669"/>
    <property type="project" value="InterPro"/>
</dbReference>
<dbReference type="SUPFAM" id="SSF51283">
    <property type="entry name" value="dUTPase-like"/>
    <property type="match status" value="1"/>
</dbReference>
<comment type="similarity">
    <text evidence="1 7">Belongs to the dUTPase family.</text>
</comment>
<accession>A0A0E2E1Z9</accession>
<dbReference type="InterPro" id="IPR008181">
    <property type="entry name" value="dUTPase"/>
</dbReference>
<dbReference type="InterPro" id="IPR033704">
    <property type="entry name" value="dUTPase_trimeric"/>
</dbReference>
<dbReference type="CDD" id="cd07557">
    <property type="entry name" value="trimeric_dUTPase"/>
    <property type="match status" value="1"/>
</dbReference>
<comment type="caution">
    <text evidence="7">Lacks conserved residue(s) required for the propagation of feature annotation.</text>
</comment>
<comment type="pathway">
    <text evidence="7">Pyrimidine metabolism; dUMP biosynthesis; dUMP from dCTP (dUTP route): step 2/2.</text>
</comment>
<dbReference type="GO" id="GO:0006226">
    <property type="term" value="P:dUMP biosynthetic process"/>
    <property type="evidence" value="ECO:0007669"/>
    <property type="project" value="UniProtKB-UniRule"/>
</dbReference>
<evidence type="ECO:0000313" key="9">
    <source>
        <dbReference type="EMBL" id="EMB30723.1"/>
    </source>
</evidence>
<feature type="binding site" evidence="7">
    <location>
        <position position="76"/>
    </location>
    <ligand>
        <name>substrate</name>
    </ligand>
</feature>
<keyword evidence="3 7" id="KW-0378">Hydrolase</keyword>
<dbReference type="UniPathway" id="UPA00610">
    <property type="reaction ID" value="UER00666"/>
</dbReference>
<comment type="caution">
    <text evidence="9">The sequence shown here is derived from an EMBL/GenBank/DDBJ whole genome shotgun (WGS) entry which is preliminary data.</text>
</comment>
<dbReference type="NCBIfam" id="TIGR00576">
    <property type="entry name" value="dut"/>
    <property type="match status" value="1"/>
</dbReference>
<dbReference type="GO" id="GO:0004170">
    <property type="term" value="F:dUTP diphosphatase activity"/>
    <property type="evidence" value="ECO:0007669"/>
    <property type="project" value="UniProtKB-UniRule"/>
</dbReference>
<evidence type="ECO:0000256" key="4">
    <source>
        <dbReference type="ARBA" id="ARBA00022842"/>
    </source>
</evidence>
<name>A0A0E2E1Z9_TREDN</name>
<feature type="binding site" evidence="7">
    <location>
        <begin position="63"/>
        <end position="65"/>
    </location>
    <ligand>
        <name>substrate</name>
    </ligand>
</feature>
<dbReference type="FunFam" id="2.70.40.10:FF:000002">
    <property type="entry name" value="dUTP diphosphatase"/>
    <property type="match status" value="1"/>
</dbReference>
<comment type="function">
    <text evidence="7">This enzyme is involved in nucleotide metabolism: it produces dUMP, the immediate precursor of thymidine nucleotides and it decreases the intracellular concentration of dUTP so that uracil cannot be incorporated into DNA.</text>
</comment>
<dbReference type="GO" id="GO:0000287">
    <property type="term" value="F:magnesium ion binding"/>
    <property type="evidence" value="ECO:0007669"/>
    <property type="project" value="UniProtKB-UniRule"/>
</dbReference>
<evidence type="ECO:0000256" key="1">
    <source>
        <dbReference type="ARBA" id="ARBA00006581"/>
    </source>
</evidence>
<keyword evidence="2 7" id="KW-0479">Metal-binding</keyword>
<dbReference type="Pfam" id="PF00692">
    <property type="entry name" value="dUTPase"/>
    <property type="match status" value="1"/>
</dbReference>
<dbReference type="InterPro" id="IPR036157">
    <property type="entry name" value="dUTPase-like_sf"/>
</dbReference>
<dbReference type="NCBIfam" id="NF001862">
    <property type="entry name" value="PRK00601.1"/>
    <property type="match status" value="1"/>
</dbReference>
<feature type="domain" description="dUTPase-like" evidence="8">
    <location>
        <begin position="13"/>
        <end position="142"/>
    </location>
</feature>
<feature type="binding site" evidence="7">
    <location>
        <begin position="80"/>
        <end position="82"/>
    </location>
    <ligand>
        <name>substrate</name>
    </ligand>
</feature>
<reference evidence="9" key="1">
    <citation type="submission" date="2012-01" db="EMBL/GenBank/DDBJ databases">
        <title>The Genome Sequence of Treponema denticola H-22.</title>
        <authorList>
            <consortium name="The Broad Institute Genome Sequencing Platform"/>
            <person name="Earl A."/>
            <person name="Ward D."/>
            <person name="Feldgarden M."/>
            <person name="Gevers D."/>
            <person name="Blanton J.M."/>
            <person name="Fenno C.J."/>
            <person name="Baranova O.V."/>
            <person name="Mathney J."/>
            <person name="Dewhirst F.E."/>
            <person name="Izard J."/>
            <person name="Young S.K."/>
            <person name="Zeng Q."/>
            <person name="Gargeya S."/>
            <person name="Fitzgerald M."/>
            <person name="Haas B."/>
            <person name="Abouelleil A."/>
            <person name="Alvarado L."/>
            <person name="Arachchi H.M."/>
            <person name="Berlin A."/>
            <person name="Chapman S.B."/>
            <person name="Gearin G."/>
            <person name="Goldberg J."/>
            <person name="Griggs A."/>
            <person name="Gujja S."/>
            <person name="Hansen M."/>
            <person name="Heiman D."/>
            <person name="Howarth C."/>
            <person name="Larimer J."/>
            <person name="Lui A."/>
            <person name="MacDonald P.J.P."/>
            <person name="McCowen C."/>
            <person name="Montmayeur A."/>
            <person name="Murphy C."/>
            <person name="Neiman D."/>
            <person name="Pearson M."/>
            <person name="Priest M."/>
            <person name="Roberts A."/>
            <person name="Saif S."/>
            <person name="Shea T."/>
            <person name="Sisk P."/>
            <person name="Stolte C."/>
            <person name="Sykes S."/>
            <person name="Wortman J."/>
            <person name="Nusbaum C."/>
            <person name="Birren B."/>
        </authorList>
    </citation>
    <scope>NUCLEOTIDE SEQUENCE [LARGE SCALE GENOMIC DNA]</scope>
    <source>
        <strain evidence="9">H-22</strain>
    </source>
</reference>
<dbReference type="AlphaFoldDB" id="A0A0E2E1Z9"/>
<evidence type="ECO:0000256" key="5">
    <source>
        <dbReference type="ARBA" id="ARBA00023080"/>
    </source>
</evidence>
<keyword evidence="5 7" id="KW-0546">Nucleotide metabolism</keyword>
<dbReference type="RefSeq" id="WP_002670520.1">
    <property type="nucleotide sequence ID" value="NZ_CM001795.1"/>
</dbReference>
<dbReference type="InterPro" id="IPR029054">
    <property type="entry name" value="dUTPase-like"/>
</dbReference>
<dbReference type="Proteomes" id="UP000011705">
    <property type="component" value="Chromosome"/>
</dbReference>
<keyword evidence="4 7" id="KW-0460">Magnesium</keyword>
<dbReference type="EC" id="3.6.1.23" evidence="7"/>